<feature type="non-terminal residue" evidence="2">
    <location>
        <position position="632"/>
    </location>
</feature>
<feature type="compositionally biased region" description="Basic and acidic residues" evidence="1">
    <location>
        <begin position="152"/>
        <end position="182"/>
    </location>
</feature>
<feature type="compositionally biased region" description="Low complexity" evidence="1">
    <location>
        <begin position="508"/>
        <end position="521"/>
    </location>
</feature>
<feature type="region of interest" description="Disordered" evidence="1">
    <location>
        <begin position="142"/>
        <end position="216"/>
    </location>
</feature>
<evidence type="ECO:0000313" key="3">
    <source>
        <dbReference type="Proteomes" id="UP001432027"/>
    </source>
</evidence>
<feature type="compositionally biased region" description="Polar residues" evidence="1">
    <location>
        <begin position="594"/>
        <end position="603"/>
    </location>
</feature>
<feature type="compositionally biased region" description="Basic and acidic residues" evidence="1">
    <location>
        <begin position="197"/>
        <end position="213"/>
    </location>
</feature>
<gene>
    <name evidence="2" type="ORF">PENTCL1PPCAC_6375</name>
</gene>
<feature type="compositionally biased region" description="Basic and acidic residues" evidence="1">
    <location>
        <begin position="621"/>
        <end position="632"/>
    </location>
</feature>
<sequence length="632" mass="71676">LKKSTQSLIQEESEASAYGFWRTEDGDNNAERTFRATSETEQTSLRVKAAEETSIQSNQSVQGSSKKGEIEEVMKTVSSSSLHATLAASSKRSSTIIQSPSVKSSKKKDIEVNEPVIGRKNEETESVGVAYSTLNVSSLCQSNEEMEVESGEETRVRDISMSEENMERRELKTRESKEKETIDVPETSEASAYGFWRTEDGDNNAERTFRDSSETQIVIETRESVPEPSEESAYGFWSTEEVMDAPSKTLPEKGETVQGGSLTTRASREESTLSISDVTKGTKEGEMRGVMKSPSSTSLTASMTAYVQKKGIEERRESEKEVMRLDQSMESTVTEMKRREESREEIIQYEGDSEYREVEEKRQEKEDKEVETEIREMNMEKMRMDEYQMKIQSKLIEEEESALEETKEASTYGFWRTEDGDNNAERTFRASSETVKESLRTSESREQSIFSIRDITNEDRGEGVASIMKSPSSSTIQASLLASSSIQSDNDHSMERARMEGVKGVMKSSSTTSLTASMTATVHKKEIEERIVTDMIGETNEERRMEKREEETRHEIEEGVNTEKKDERETVSITQSTIEEKEKETHEKSEERGQITSISTESRQMTEIERSLESLISSSKTTRDEQLSEERE</sequence>
<feature type="compositionally biased region" description="Basic and acidic residues" evidence="1">
    <location>
        <begin position="314"/>
        <end position="324"/>
    </location>
</feature>
<protein>
    <submittedName>
        <fullName evidence="2">Uncharacterized protein</fullName>
    </submittedName>
</protein>
<comment type="caution">
    <text evidence="2">The sequence shown here is derived from an EMBL/GenBank/DDBJ whole genome shotgun (WGS) entry which is preliminary data.</text>
</comment>
<organism evidence="2 3">
    <name type="scientific">Pristionchus entomophagus</name>
    <dbReference type="NCBI Taxonomy" id="358040"/>
    <lineage>
        <taxon>Eukaryota</taxon>
        <taxon>Metazoa</taxon>
        <taxon>Ecdysozoa</taxon>
        <taxon>Nematoda</taxon>
        <taxon>Chromadorea</taxon>
        <taxon>Rhabditida</taxon>
        <taxon>Rhabditina</taxon>
        <taxon>Diplogasteromorpha</taxon>
        <taxon>Diplogasteroidea</taxon>
        <taxon>Neodiplogasteridae</taxon>
        <taxon>Pristionchus</taxon>
    </lineage>
</organism>
<feature type="region of interest" description="Disordered" evidence="1">
    <location>
        <begin position="500"/>
        <end position="632"/>
    </location>
</feature>
<feature type="compositionally biased region" description="Basic and acidic residues" evidence="1">
    <location>
        <begin position="416"/>
        <end position="446"/>
    </location>
</feature>
<feature type="non-terminal residue" evidence="2">
    <location>
        <position position="1"/>
    </location>
</feature>
<feature type="compositionally biased region" description="Polar residues" evidence="1">
    <location>
        <begin position="53"/>
        <end position="65"/>
    </location>
</feature>
<feature type="compositionally biased region" description="Basic and acidic residues" evidence="1">
    <location>
        <begin position="280"/>
        <end position="289"/>
    </location>
</feature>
<feature type="region of interest" description="Disordered" evidence="1">
    <location>
        <begin position="247"/>
        <end position="300"/>
    </location>
</feature>
<feature type="compositionally biased region" description="Basic and acidic residues" evidence="1">
    <location>
        <begin position="540"/>
        <end position="570"/>
    </location>
</feature>
<dbReference type="Proteomes" id="UP001432027">
    <property type="component" value="Unassembled WGS sequence"/>
</dbReference>
<feature type="region of interest" description="Disordered" evidence="1">
    <location>
        <begin position="398"/>
        <end position="456"/>
    </location>
</feature>
<feature type="region of interest" description="Disordered" evidence="1">
    <location>
        <begin position="1"/>
        <end position="109"/>
    </location>
</feature>
<feature type="region of interest" description="Disordered" evidence="1">
    <location>
        <begin position="314"/>
        <end position="381"/>
    </location>
</feature>
<feature type="compositionally biased region" description="Polar residues" evidence="1">
    <location>
        <begin position="91"/>
        <end position="103"/>
    </location>
</feature>
<feature type="compositionally biased region" description="Basic and acidic residues" evidence="1">
    <location>
        <begin position="523"/>
        <end position="532"/>
    </location>
</feature>
<feature type="compositionally biased region" description="Basic and acidic residues" evidence="1">
    <location>
        <begin position="353"/>
        <end position="381"/>
    </location>
</feature>
<proteinExistence type="predicted"/>
<reference evidence="2" key="1">
    <citation type="submission" date="2023-10" db="EMBL/GenBank/DDBJ databases">
        <title>Genome assembly of Pristionchus species.</title>
        <authorList>
            <person name="Yoshida K."/>
            <person name="Sommer R.J."/>
        </authorList>
    </citation>
    <scope>NUCLEOTIDE SEQUENCE</scope>
    <source>
        <strain evidence="2">RS0144</strain>
    </source>
</reference>
<feature type="compositionally biased region" description="Polar residues" evidence="1">
    <location>
        <begin position="1"/>
        <end position="10"/>
    </location>
</feature>
<accession>A0AAV5SMJ2</accession>
<evidence type="ECO:0000313" key="2">
    <source>
        <dbReference type="EMBL" id="GMS84200.1"/>
    </source>
</evidence>
<keyword evidence="3" id="KW-1185">Reference proteome</keyword>
<dbReference type="EMBL" id="BTSX01000002">
    <property type="protein sequence ID" value="GMS84200.1"/>
    <property type="molecule type" value="Genomic_DNA"/>
</dbReference>
<feature type="compositionally biased region" description="Polar residues" evidence="1">
    <location>
        <begin position="35"/>
        <end position="45"/>
    </location>
</feature>
<feature type="compositionally biased region" description="Low complexity" evidence="1">
    <location>
        <begin position="78"/>
        <end position="90"/>
    </location>
</feature>
<evidence type="ECO:0000256" key="1">
    <source>
        <dbReference type="SAM" id="MobiDB-lite"/>
    </source>
</evidence>
<feature type="compositionally biased region" description="Basic and acidic residues" evidence="1">
    <location>
        <begin position="578"/>
        <end position="593"/>
    </location>
</feature>
<feature type="compositionally biased region" description="Basic and acidic residues" evidence="1">
    <location>
        <begin position="22"/>
        <end position="34"/>
    </location>
</feature>
<feature type="compositionally biased region" description="Basic and acidic residues" evidence="1">
    <location>
        <begin position="335"/>
        <end position="346"/>
    </location>
</feature>
<dbReference type="AlphaFoldDB" id="A0AAV5SMJ2"/>
<name>A0AAV5SMJ2_9BILA</name>